<organism evidence="1 2">
    <name type="scientific">Araneus ventricosus</name>
    <name type="common">Orbweaver spider</name>
    <name type="synonym">Epeira ventricosa</name>
    <dbReference type="NCBI Taxonomy" id="182803"/>
    <lineage>
        <taxon>Eukaryota</taxon>
        <taxon>Metazoa</taxon>
        <taxon>Ecdysozoa</taxon>
        <taxon>Arthropoda</taxon>
        <taxon>Chelicerata</taxon>
        <taxon>Arachnida</taxon>
        <taxon>Araneae</taxon>
        <taxon>Araneomorphae</taxon>
        <taxon>Entelegynae</taxon>
        <taxon>Araneoidea</taxon>
        <taxon>Araneidae</taxon>
        <taxon>Araneus</taxon>
    </lineage>
</organism>
<dbReference type="EMBL" id="BGPR01000044">
    <property type="protein sequence ID" value="GBL85603.1"/>
    <property type="molecule type" value="Genomic_DNA"/>
</dbReference>
<accession>A0A4Y2B0K0</accession>
<proteinExistence type="predicted"/>
<protein>
    <submittedName>
        <fullName evidence="1">Uncharacterized protein</fullName>
    </submittedName>
</protein>
<keyword evidence="2" id="KW-1185">Reference proteome</keyword>
<evidence type="ECO:0000313" key="2">
    <source>
        <dbReference type="Proteomes" id="UP000499080"/>
    </source>
</evidence>
<evidence type="ECO:0000313" key="1">
    <source>
        <dbReference type="EMBL" id="GBL85603.1"/>
    </source>
</evidence>
<sequence>MLTPLCLTAEGAIHPVLMGRAGKKPSRRGIESTVSSMRPSGILDPSYYRGSLLITVGYSHFTIPIHTTSKDHSCRRSEVLEDGSLRWHPVYKLRQDPQPDRRNEICFLNIYYLNSLASLNILA</sequence>
<dbReference type="Proteomes" id="UP000499080">
    <property type="component" value="Unassembled WGS sequence"/>
</dbReference>
<reference evidence="1 2" key="1">
    <citation type="journal article" date="2019" name="Sci. Rep.">
        <title>Orb-weaving spider Araneus ventricosus genome elucidates the spidroin gene catalogue.</title>
        <authorList>
            <person name="Kono N."/>
            <person name="Nakamura H."/>
            <person name="Ohtoshi R."/>
            <person name="Moran D.A.P."/>
            <person name="Shinohara A."/>
            <person name="Yoshida Y."/>
            <person name="Fujiwara M."/>
            <person name="Mori M."/>
            <person name="Tomita M."/>
            <person name="Arakawa K."/>
        </authorList>
    </citation>
    <scope>NUCLEOTIDE SEQUENCE [LARGE SCALE GENOMIC DNA]</scope>
</reference>
<name>A0A4Y2B0K0_ARAVE</name>
<comment type="caution">
    <text evidence="1">The sequence shown here is derived from an EMBL/GenBank/DDBJ whole genome shotgun (WGS) entry which is preliminary data.</text>
</comment>
<dbReference type="AlphaFoldDB" id="A0A4Y2B0K0"/>
<gene>
    <name evidence="1" type="ORF">AVEN_193074_1</name>
</gene>